<keyword evidence="2" id="KW-1185">Reference proteome</keyword>
<dbReference type="EMBL" id="MCFL01000004">
    <property type="protein sequence ID" value="ORZ39889.1"/>
    <property type="molecule type" value="Genomic_DNA"/>
</dbReference>
<dbReference type="AlphaFoldDB" id="A0A1Y2HZF6"/>
<dbReference type="Proteomes" id="UP000193411">
    <property type="component" value="Unassembled WGS sequence"/>
</dbReference>
<reference evidence="1 2" key="1">
    <citation type="submission" date="2016-07" db="EMBL/GenBank/DDBJ databases">
        <title>Pervasive Adenine N6-methylation of Active Genes in Fungi.</title>
        <authorList>
            <consortium name="DOE Joint Genome Institute"/>
            <person name="Mondo S.J."/>
            <person name="Dannebaum R.O."/>
            <person name="Kuo R.C."/>
            <person name="Labutti K."/>
            <person name="Haridas S."/>
            <person name="Kuo A."/>
            <person name="Salamov A."/>
            <person name="Ahrendt S.R."/>
            <person name="Lipzen A."/>
            <person name="Sullivan W."/>
            <person name="Andreopoulos W.B."/>
            <person name="Clum A."/>
            <person name="Lindquist E."/>
            <person name="Daum C."/>
            <person name="Ramamoorthy G.K."/>
            <person name="Gryganskyi A."/>
            <person name="Culley D."/>
            <person name="Magnuson J.K."/>
            <person name="James T.Y."/>
            <person name="O'Malley M.A."/>
            <person name="Stajich J.E."/>
            <person name="Spatafora J.W."/>
            <person name="Visel A."/>
            <person name="Grigoriev I.V."/>
        </authorList>
    </citation>
    <scope>NUCLEOTIDE SEQUENCE [LARGE SCALE GENOMIC DNA]</scope>
    <source>
        <strain evidence="1 2">PL171</strain>
    </source>
</reference>
<proteinExistence type="predicted"/>
<sequence>MRMALSFMAWPCGGWQVETFEAPTECKYANASPSAVQQGGETCGGGCWWIERVLVTDCDRFWGDTSRVTIAKAAAKRSNQPKPTLFTTALATRIWGKACMRMFPVPASSNAGSNLRLRREQHLKLPP</sequence>
<gene>
    <name evidence="1" type="ORF">BCR44DRAFT_1458031</name>
</gene>
<name>A0A1Y2HZF6_9FUNG</name>
<organism evidence="1 2">
    <name type="scientific">Catenaria anguillulae PL171</name>
    <dbReference type="NCBI Taxonomy" id="765915"/>
    <lineage>
        <taxon>Eukaryota</taxon>
        <taxon>Fungi</taxon>
        <taxon>Fungi incertae sedis</taxon>
        <taxon>Blastocladiomycota</taxon>
        <taxon>Blastocladiomycetes</taxon>
        <taxon>Blastocladiales</taxon>
        <taxon>Catenariaceae</taxon>
        <taxon>Catenaria</taxon>
    </lineage>
</organism>
<comment type="caution">
    <text evidence="1">The sequence shown here is derived from an EMBL/GenBank/DDBJ whole genome shotgun (WGS) entry which is preliminary data.</text>
</comment>
<accession>A0A1Y2HZF6</accession>
<protein>
    <submittedName>
        <fullName evidence="1">Uncharacterized protein</fullName>
    </submittedName>
</protein>
<evidence type="ECO:0000313" key="2">
    <source>
        <dbReference type="Proteomes" id="UP000193411"/>
    </source>
</evidence>
<evidence type="ECO:0000313" key="1">
    <source>
        <dbReference type="EMBL" id="ORZ39889.1"/>
    </source>
</evidence>